<evidence type="ECO:0000313" key="3">
    <source>
        <dbReference type="Proteomes" id="UP001439008"/>
    </source>
</evidence>
<evidence type="ECO:0000313" key="2">
    <source>
        <dbReference type="EMBL" id="MES1920357.1"/>
    </source>
</evidence>
<feature type="compositionally biased region" description="Basic and acidic residues" evidence="1">
    <location>
        <begin position="264"/>
        <end position="273"/>
    </location>
</feature>
<feature type="region of interest" description="Disordered" evidence="1">
    <location>
        <begin position="264"/>
        <end position="285"/>
    </location>
</feature>
<dbReference type="Proteomes" id="UP001439008">
    <property type="component" value="Unassembled WGS sequence"/>
</dbReference>
<accession>A0ABV2AL17</accession>
<evidence type="ECO:0000256" key="1">
    <source>
        <dbReference type="SAM" id="MobiDB-lite"/>
    </source>
</evidence>
<protein>
    <submittedName>
        <fullName evidence="2">Uncharacterized protein</fullName>
    </submittedName>
</protein>
<gene>
    <name evidence="2" type="ORF">MHBO_002035</name>
</gene>
<proteinExistence type="predicted"/>
<dbReference type="EMBL" id="JBDODL010000628">
    <property type="protein sequence ID" value="MES1920357.1"/>
    <property type="molecule type" value="Genomic_DNA"/>
</dbReference>
<keyword evidence="3" id="KW-1185">Reference proteome</keyword>
<reference evidence="2 3" key="1">
    <citation type="journal article" date="2024" name="BMC Biol.">
        <title>Comparative genomics of Ascetosporea gives new insight into the evolutionary basis for animal parasitism in Rhizaria.</title>
        <authorList>
            <person name="Hiltunen Thoren M."/>
            <person name="Onut-Brannstrom I."/>
            <person name="Alfjorden A."/>
            <person name="Peckova H."/>
            <person name="Swords F."/>
            <person name="Hooper C."/>
            <person name="Holzer A.S."/>
            <person name="Bass D."/>
            <person name="Burki F."/>
        </authorList>
    </citation>
    <scope>NUCLEOTIDE SEQUENCE [LARGE SCALE GENOMIC DNA]</scope>
    <source>
        <strain evidence="2">20-A016</strain>
    </source>
</reference>
<name>A0ABV2AL17_9EUKA</name>
<comment type="caution">
    <text evidence="2">The sequence shown here is derived from an EMBL/GenBank/DDBJ whole genome shotgun (WGS) entry which is preliminary data.</text>
</comment>
<organism evidence="2 3">
    <name type="scientific">Bonamia ostreae</name>
    <dbReference type="NCBI Taxonomy" id="126728"/>
    <lineage>
        <taxon>Eukaryota</taxon>
        <taxon>Sar</taxon>
        <taxon>Rhizaria</taxon>
        <taxon>Endomyxa</taxon>
        <taxon>Ascetosporea</taxon>
        <taxon>Haplosporida</taxon>
        <taxon>Bonamia</taxon>
    </lineage>
</organism>
<sequence length="376" mass="42990">MATKNLTVFLNYKNSTVKCLITKSLKSEIQFLQTQFPGRIFPANTILINKRTKLAVSNLNDISVLSGDVISVKIPRTQSRPVPLENVLHLKTVKKDANLIKLKKFFKLDEKTFAENFIFDEKFGKDGIEISCFLELPDNISIENVLSKNNKVFEDKVIAVERLSDKTRDRYNNLKRKMKVVYVKNCPDDTVAADLRIFFPDIAIYAAHILSSGVAFLETTESQIDSLLHYNNKPNLLAGHKLELRESNYENLCEALRKSNFEAEEKKRQDHLNQKRKKSDSVTEEYSLAKRPTDFDKTGNKQNLVKNENLSSSTTKKAKYINEDFKCAKMTNIPSGCSELDVARFFDGSIQILKRCENSADFVALEKRRIGCLLRI</sequence>